<evidence type="ECO:0000313" key="10">
    <source>
        <dbReference type="EMBL" id="KAK5645894.1"/>
    </source>
</evidence>
<organism evidence="10 11">
    <name type="scientific">Pyrocoelia pectoralis</name>
    <dbReference type="NCBI Taxonomy" id="417401"/>
    <lineage>
        <taxon>Eukaryota</taxon>
        <taxon>Metazoa</taxon>
        <taxon>Ecdysozoa</taxon>
        <taxon>Arthropoda</taxon>
        <taxon>Hexapoda</taxon>
        <taxon>Insecta</taxon>
        <taxon>Pterygota</taxon>
        <taxon>Neoptera</taxon>
        <taxon>Endopterygota</taxon>
        <taxon>Coleoptera</taxon>
        <taxon>Polyphaga</taxon>
        <taxon>Elateriformia</taxon>
        <taxon>Elateroidea</taxon>
        <taxon>Lampyridae</taxon>
        <taxon>Lampyrinae</taxon>
        <taxon>Pyrocoelia</taxon>
    </lineage>
</organism>
<dbReference type="EMBL" id="JAVRBK010000003">
    <property type="protein sequence ID" value="KAK5645894.1"/>
    <property type="molecule type" value="Genomic_DNA"/>
</dbReference>
<evidence type="ECO:0000256" key="7">
    <source>
        <dbReference type="ARBA" id="ARBA00023295"/>
    </source>
</evidence>
<dbReference type="CDD" id="cd16890">
    <property type="entry name" value="lyz_i"/>
    <property type="match status" value="1"/>
</dbReference>
<keyword evidence="3" id="KW-0929">Antimicrobial</keyword>
<keyword evidence="9" id="KW-0472">Membrane</keyword>
<evidence type="ECO:0000313" key="11">
    <source>
        <dbReference type="Proteomes" id="UP001329430"/>
    </source>
</evidence>
<keyword evidence="11" id="KW-1185">Reference proteome</keyword>
<dbReference type="InterPro" id="IPR008597">
    <property type="entry name" value="Invert_lysozyme"/>
</dbReference>
<feature type="disulfide bond" evidence="8">
    <location>
        <begin position="95"/>
        <end position="101"/>
    </location>
</feature>
<accession>A0AAN7VGK8</accession>
<dbReference type="PANTHER" id="PTHR11195">
    <property type="entry name" value="DESTABILASE-RELATED"/>
    <property type="match status" value="1"/>
</dbReference>
<dbReference type="EC" id="3.2.1.17" evidence="2"/>
<evidence type="ECO:0000256" key="2">
    <source>
        <dbReference type="ARBA" id="ARBA00012732"/>
    </source>
</evidence>
<dbReference type="GO" id="GO:0042742">
    <property type="term" value="P:defense response to bacterium"/>
    <property type="evidence" value="ECO:0007669"/>
    <property type="project" value="UniProtKB-KW"/>
</dbReference>
<keyword evidence="5" id="KW-0378">Hydrolase</keyword>
<dbReference type="SUPFAM" id="SSF47473">
    <property type="entry name" value="EF-hand"/>
    <property type="match status" value="1"/>
</dbReference>
<dbReference type="Gene3D" id="1.10.530.10">
    <property type="match status" value="1"/>
</dbReference>
<evidence type="ECO:0000256" key="5">
    <source>
        <dbReference type="ARBA" id="ARBA00022801"/>
    </source>
</evidence>
<evidence type="ECO:0000256" key="3">
    <source>
        <dbReference type="ARBA" id="ARBA00022529"/>
    </source>
</evidence>
<dbReference type="FunFam" id="1.10.530.10:FF:000019">
    <property type="entry name" value="lysozyme"/>
    <property type="match status" value="1"/>
</dbReference>
<feature type="disulfide bond" evidence="8">
    <location>
        <begin position="46"/>
        <end position="52"/>
    </location>
</feature>
<evidence type="ECO:0000256" key="1">
    <source>
        <dbReference type="ARBA" id="ARBA00000632"/>
    </source>
</evidence>
<feature type="transmembrane region" description="Helical" evidence="9">
    <location>
        <begin position="12"/>
        <end position="28"/>
    </location>
</feature>
<protein>
    <recommendedName>
        <fullName evidence="2">lysozyme</fullName>
        <ecNumber evidence="2">3.2.1.17</ecNumber>
    </recommendedName>
</protein>
<dbReference type="PROSITE" id="PS51909">
    <property type="entry name" value="LYSOZYME_I"/>
    <property type="match status" value="1"/>
</dbReference>
<dbReference type="Proteomes" id="UP001329430">
    <property type="component" value="Chromosome 3"/>
</dbReference>
<dbReference type="AlphaFoldDB" id="A0AAN7VGK8"/>
<keyword evidence="9" id="KW-0812">Transmembrane</keyword>
<evidence type="ECO:0000256" key="9">
    <source>
        <dbReference type="SAM" id="Phobius"/>
    </source>
</evidence>
<proteinExistence type="predicted"/>
<dbReference type="PANTHER" id="PTHR11195:SF22">
    <property type="entry name" value="LYSOZYME"/>
    <property type="match status" value="1"/>
</dbReference>
<comment type="catalytic activity">
    <reaction evidence="1">
        <text>Hydrolysis of (1-&gt;4)-beta-linkages between N-acetylmuramic acid and N-acetyl-D-glucosamine residues in a peptidoglycan and between N-acetyl-D-glucosamine residues in chitodextrins.</text>
        <dbReference type="EC" id="3.2.1.17"/>
    </reaction>
</comment>
<sequence length="159" mass="18280">MSTNEIVINKMLKYLLFIVVLNLFYIYTNADDVDVPVPEFCLGCICRAASGCDTQTQCEGGACGPYRITKEYWIDSGNLTYNDHSPKEHESYVKCVTNFYCSVQTIQNYMKMFKKDCDKDGKISCEDFAAVHALGASQCHKKWPKNYKKRFDECKAQYH</sequence>
<dbReference type="GO" id="GO:0003796">
    <property type="term" value="F:lysozyme activity"/>
    <property type="evidence" value="ECO:0007669"/>
    <property type="project" value="UniProtKB-EC"/>
</dbReference>
<reference evidence="10 11" key="1">
    <citation type="journal article" date="2024" name="Insects">
        <title>An Improved Chromosome-Level Genome Assembly of the Firefly Pyrocoelia pectoralis.</title>
        <authorList>
            <person name="Fu X."/>
            <person name="Meyer-Rochow V.B."/>
            <person name="Ballantyne L."/>
            <person name="Zhu X."/>
        </authorList>
    </citation>
    <scope>NUCLEOTIDE SEQUENCE [LARGE SCALE GENOMIC DNA]</scope>
    <source>
        <strain evidence="10">XCY_ONT2</strain>
    </source>
</reference>
<dbReference type="InterPro" id="IPR018247">
    <property type="entry name" value="EF_Hand_1_Ca_BS"/>
</dbReference>
<name>A0AAN7VGK8_9COLE</name>
<keyword evidence="9" id="KW-1133">Transmembrane helix</keyword>
<comment type="caution">
    <text evidence="10">The sequence shown here is derived from an EMBL/GenBank/DDBJ whole genome shotgun (WGS) entry which is preliminary data.</text>
</comment>
<feature type="disulfide bond" evidence="8">
    <location>
        <begin position="41"/>
        <end position="125"/>
    </location>
</feature>
<evidence type="ECO:0000256" key="8">
    <source>
        <dbReference type="PIRSR" id="PIRSR608597-3"/>
    </source>
</evidence>
<dbReference type="Pfam" id="PF05497">
    <property type="entry name" value="Destabilase"/>
    <property type="match status" value="1"/>
</dbReference>
<dbReference type="PROSITE" id="PS00018">
    <property type="entry name" value="EF_HAND_1"/>
    <property type="match status" value="1"/>
</dbReference>
<keyword evidence="6" id="KW-0106">Calcium</keyword>
<gene>
    <name evidence="10" type="ORF">RI129_004358</name>
</gene>
<dbReference type="InterPro" id="IPR011992">
    <property type="entry name" value="EF-hand-dom_pair"/>
</dbReference>
<keyword evidence="7" id="KW-0326">Glycosidase</keyword>
<evidence type="ECO:0000256" key="4">
    <source>
        <dbReference type="ARBA" id="ARBA00022638"/>
    </source>
</evidence>
<keyword evidence="8" id="KW-1015">Disulfide bond</keyword>
<evidence type="ECO:0000256" key="6">
    <source>
        <dbReference type="ARBA" id="ARBA00022837"/>
    </source>
</evidence>
<keyword evidence="4" id="KW-0081">Bacteriolytic enzyme</keyword>
<dbReference type="GO" id="GO:0031640">
    <property type="term" value="P:killing of cells of another organism"/>
    <property type="evidence" value="ECO:0007669"/>
    <property type="project" value="UniProtKB-KW"/>
</dbReference>